<dbReference type="PROSITE" id="PS51421">
    <property type="entry name" value="RAS"/>
    <property type="match status" value="1"/>
</dbReference>
<evidence type="ECO:0000313" key="5">
    <source>
        <dbReference type="Proteomes" id="UP000814176"/>
    </source>
</evidence>
<evidence type="ECO:0000313" key="4">
    <source>
        <dbReference type="EMBL" id="KAH9838793.1"/>
    </source>
</evidence>
<dbReference type="SMART" id="SM00174">
    <property type="entry name" value="RHO"/>
    <property type="match status" value="1"/>
</dbReference>
<dbReference type="InterPro" id="IPR020849">
    <property type="entry name" value="Small_GTPase_Ras-type"/>
</dbReference>
<comment type="caution">
    <text evidence="4">The sequence shown here is derived from an EMBL/GenBank/DDBJ whole genome shotgun (WGS) entry which is preliminary data.</text>
</comment>
<dbReference type="NCBIfam" id="TIGR00231">
    <property type="entry name" value="small_GTP"/>
    <property type="match status" value="1"/>
</dbReference>
<dbReference type="RefSeq" id="XP_047780708.1">
    <property type="nucleotide sequence ID" value="XM_047919267.1"/>
</dbReference>
<dbReference type="PRINTS" id="PR00449">
    <property type="entry name" value="RASTRNSFRMNG"/>
</dbReference>
<reference evidence="4 5" key="1">
    <citation type="journal article" date="2021" name="Environ. Microbiol.">
        <title>Gene family expansions and transcriptome signatures uncover fungal adaptations to wood decay.</title>
        <authorList>
            <person name="Hage H."/>
            <person name="Miyauchi S."/>
            <person name="Viragh M."/>
            <person name="Drula E."/>
            <person name="Min B."/>
            <person name="Chaduli D."/>
            <person name="Navarro D."/>
            <person name="Favel A."/>
            <person name="Norest M."/>
            <person name="Lesage-Meessen L."/>
            <person name="Balint B."/>
            <person name="Merenyi Z."/>
            <person name="de Eugenio L."/>
            <person name="Morin E."/>
            <person name="Martinez A.T."/>
            <person name="Baldrian P."/>
            <person name="Stursova M."/>
            <person name="Martinez M.J."/>
            <person name="Novotny C."/>
            <person name="Magnuson J.K."/>
            <person name="Spatafora J.W."/>
            <person name="Maurice S."/>
            <person name="Pangilinan J."/>
            <person name="Andreopoulos W."/>
            <person name="LaButti K."/>
            <person name="Hundley H."/>
            <person name="Na H."/>
            <person name="Kuo A."/>
            <person name="Barry K."/>
            <person name="Lipzen A."/>
            <person name="Henrissat B."/>
            <person name="Riley R."/>
            <person name="Ahrendt S."/>
            <person name="Nagy L.G."/>
            <person name="Grigoriev I.V."/>
            <person name="Martin F."/>
            <person name="Rosso M.N."/>
        </authorList>
    </citation>
    <scope>NUCLEOTIDE SEQUENCE [LARGE SCALE GENOMIC DNA]</scope>
    <source>
        <strain evidence="4 5">CIRM-BRFM 1785</strain>
    </source>
</reference>
<dbReference type="Proteomes" id="UP000814176">
    <property type="component" value="Unassembled WGS sequence"/>
</dbReference>
<dbReference type="CDD" id="cd00876">
    <property type="entry name" value="Ras"/>
    <property type="match status" value="1"/>
</dbReference>
<dbReference type="InterPro" id="IPR005225">
    <property type="entry name" value="Small_GTP-bd"/>
</dbReference>
<sequence>MRKFNAVVLGAGGVGKSALTIRFGKNVFIDQYNPTIEGMSPALSPRLLTDPLPEEYRCELIVDGHKCVLEILDTPGTEQFTALNEKYLKNARGFLLVFSLTQESSLRDIDSIRQQIYLAKGTEEDVPIVVVGTKLDLSNEREVPRATIHELAQSWKLPFYETSAKRNWHVTDVFEDLVRQMRKRYPDKHPVRSKLKKDPCIIM</sequence>
<evidence type="ECO:0000256" key="2">
    <source>
        <dbReference type="ARBA" id="ARBA00022741"/>
    </source>
</evidence>
<dbReference type="EMBL" id="JADCUA010000007">
    <property type="protein sequence ID" value="KAH9838793.1"/>
    <property type="molecule type" value="Genomic_DNA"/>
</dbReference>
<dbReference type="SMART" id="SM00175">
    <property type="entry name" value="RAB"/>
    <property type="match status" value="1"/>
</dbReference>
<gene>
    <name evidence="4" type="ORF">C8Q71DRAFT_546680</name>
</gene>
<evidence type="ECO:0000256" key="3">
    <source>
        <dbReference type="ARBA" id="ARBA00023134"/>
    </source>
</evidence>
<organism evidence="4 5">
    <name type="scientific">Rhodofomes roseus</name>
    <dbReference type="NCBI Taxonomy" id="34475"/>
    <lineage>
        <taxon>Eukaryota</taxon>
        <taxon>Fungi</taxon>
        <taxon>Dikarya</taxon>
        <taxon>Basidiomycota</taxon>
        <taxon>Agaricomycotina</taxon>
        <taxon>Agaricomycetes</taxon>
        <taxon>Polyporales</taxon>
        <taxon>Rhodofomes</taxon>
    </lineage>
</organism>
<dbReference type="SMART" id="SM00173">
    <property type="entry name" value="RAS"/>
    <property type="match status" value="1"/>
</dbReference>
<evidence type="ECO:0000256" key="1">
    <source>
        <dbReference type="ARBA" id="ARBA00004342"/>
    </source>
</evidence>
<keyword evidence="3" id="KW-0342">GTP-binding</keyword>
<dbReference type="SUPFAM" id="SSF52540">
    <property type="entry name" value="P-loop containing nucleoside triphosphate hydrolases"/>
    <property type="match status" value="1"/>
</dbReference>
<protein>
    <submittedName>
        <fullName evidence="4">Small GTPase superfamily</fullName>
    </submittedName>
</protein>
<dbReference type="PANTHER" id="PTHR24070">
    <property type="entry name" value="RAS, DI-RAS, AND RHEB FAMILY MEMBERS OF SMALL GTPASE SUPERFAMILY"/>
    <property type="match status" value="1"/>
</dbReference>
<name>A0ABQ8KKW2_9APHY</name>
<dbReference type="GeneID" id="71999999"/>
<accession>A0ABQ8KKW2</accession>
<dbReference type="PROSITE" id="PS51419">
    <property type="entry name" value="RAB"/>
    <property type="match status" value="1"/>
</dbReference>
<comment type="subcellular location">
    <subcellularLocation>
        <location evidence="1">Cell membrane</location>
        <topology evidence="1">Lipid-anchor</topology>
        <orientation evidence="1">Cytoplasmic side</orientation>
    </subcellularLocation>
</comment>
<dbReference type="InterPro" id="IPR027417">
    <property type="entry name" value="P-loop_NTPase"/>
</dbReference>
<proteinExistence type="predicted"/>
<keyword evidence="5" id="KW-1185">Reference proteome</keyword>
<dbReference type="InterPro" id="IPR001806">
    <property type="entry name" value="Small_GTPase"/>
</dbReference>
<dbReference type="Gene3D" id="3.40.50.300">
    <property type="entry name" value="P-loop containing nucleotide triphosphate hydrolases"/>
    <property type="match status" value="1"/>
</dbReference>
<dbReference type="Pfam" id="PF00071">
    <property type="entry name" value="Ras"/>
    <property type="match status" value="1"/>
</dbReference>
<keyword evidence="2" id="KW-0547">Nucleotide-binding</keyword>